<sequence>MRHLSTLYSKRMYILGISAFFHDSAACLLKDDQIVAAAQEERFSRIKNDEGFPACAIRYCLQAGNIGLNEIDHIVFYEKSFLKFERLVETYLAFAPKGFFSFIKSMPVWLKKKLFLKKTILQGLKSIDESWNSSSLNLLFSTHHLSHAASVFYPSPFESAVILTLDGVGEWITTSVSTGNGNKIKFHKEIKFPHSIGLLYSSFTYYLGFKVNCDEYKVMGLAPYGKPIFAELIFEELIDLKPDGSFRLNLKYFTYCTGLTMTGAALEKLFGAPRRKPTDQITQFHMDIASSIQTATEQIMLKITRALYLEFRLENLCLAGGVALNCVANSKVLQQSGFKDIWVQPAAGDAGGALGAAYTVYHDYLESSRKSTFPSDKMQNALLGPSFEDYEIKTELLKQETVFEELTKDNYYSAVADEIARGKVVGYFRGRMEFGPRALGSRSILADPRNPHMQAILNQKIKFRESFRPFAPAILEEHASFYFEKVGNSPYMLLVADIAKGVRLPLNNEENALCGFDRLNQVRSNIPAVTHVDYSARVQTVHSENHPDFYNLITAFFNLTGCPLVINTSFNRMDEPIVNTVTEALTCFLHTNMDILVIGSFLIRK</sequence>
<evidence type="ECO:0000313" key="4">
    <source>
        <dbReference type="EMBL" id="WPU92224.1"/>
    </source>
</evidence>
<dbReference type="SUPFAM" id="SSF53067">
    <property type="entry name" value="Actin-like ATPase domain"/>
    <property type="match status" value="1"/>
</dbReference>
<dbReference type="Gene3D" id="3.90.870.20">
    <property type="entry name" value="Carbamoyltransferase, C-terminal domain"/>
    <property type="match status" value="1"/>
</dbReference>
<comment type="similarity">
    <text evidence="1">Belongs to the NodU/CmcH family.</text>
</comment>
<protein>
    <submittedName>
        <fullName evidence="4">Carbamoyltransferase</fullName>
    </submittedName>
</protein>
<evidence type="ECO:0000256" key="1">
    <source>
        <dbReference type="ARBA" id="ARBA00006129"/>
    </source>
</evidence>
<dbReference type="CDD" id="cd24098">
    <property type="entry name" value="ASKHA_NBD_TobZ_N"/>
    <property type="match status" value="1"/>
</dbReference>
<dbReference type="InterPro" id="IPR043129">
    <property type="entry name" value="ATPase_NBD"/>
</dbReference>
<proteinExistence type="inferred from homology"/>
<keyword evidence="5" id="KW-1185">Reference proteome</keyword>
<dbReference type="PANTHER" id="PTHR34847">
    <property type="entry name" value="NODULATION PROTEIN U"/>
    <property type="match status" value="1"/>
</dbReference>
<evidence type="ECO:0000313" key="5">
    <source>
        <dbReference type="Proteomes" id="UP001324380"/>
    </source>
</evidence>
<feature type="domain" description="Carbamoyltransferase" evidence="2">
    <location>
        <begin position="14"/>
        <end position="357"/>
    </location>
</feature>
<dbReference type="PANTHER" id="PTHR34847:SF1">
    <property type="entry name" value="NODULATION PROTEIN U"/>
    <property type="match status" value="1"/>
</dbReference>
<name>A0ABZ0TKI4_9SPHI</name>
<gene>
    <name evidence="4" type="ORF">SNE25_23155</name>
</gene>
<dbReference type="Gene3D" id="3.30.420.40">
    <property type="match status" value="2"/>
</dbReference>
<dbReference type="Proteomes" id="UP001324380">
    <property type="component" value="Chromosome"/>
</dbReference>
<organism evidence="4 5">
    <name type="scientific">Mucilaginibacter sabulilitoris</name>
    <dbReference type="NCBI Taxonomy" id="1173583"/>
    <lineage>
        <taxon>Bacteria</taxon>
        <taxon>Pseudomonadati</taxon>
        <taxon>Bacteroidota</taxon>
        <taxon>Sphingobacteriia</taxon>
        <taxon>Sphingobacteriales</taxon>
        <taxon>Sphingobacteriaceae</taxon>
        <taxon>Mucilaginibacter</taxon>
    </lineage>
</organism>
<dbReference type="RefSeq" id="WP_321561386.1">
    <property type="nucleotide sequence ID" value="NZ_CP139558.1"/>
</dbReference>
<dbReference type="Pfam" id="PF02543">
    <property type="entry name" value="Carbam_trans_N"/>
    <property type="match status" value="1"/>
</dbReference>
<dbReference type="EMBL" id="CP139558">
    <property type="protein sequence ID" value="WPU92224.1"/>
    <property type="molecule type" value="Genomic_DNA"/>
</dbReference>
<dbReference type="InterPro" id="IPR051338">
    <property type="entry name" value="NodU/CmcH_Carbamoyltrnsfr"/>
</dbReference>
<dbReference type="Pfam" id="PF16861">
    <property type="entry name" value="Carbam_trans_C"/>
    <property type="match status" value="1"/>
</dbReference>
<evidence type="ECO:0000259" key="3">
    <source>
        <dbReference type="Pfam" id="PF16861"/>
    </source>
</evidence>
<evidence type="ECO:0000259" key="2">
    <source>
        <dbReference type="Pfam" id="PF02543"/>
    </source>
</evidence>
<dbReference type="InterPro" id="IPR003696">
    <property type="entry name" value="Carbtransf_dom"/>
</dbReference>
<dbReference type="InterPro" id="IPR038152">
    <property type="entry name" value="Carbam_trans_C_sf"/>
</dbReference>
<reference evidence="4 5" key="1">
    <citation type="submission" date="2023-11" db="EMBL/GenBank/DDBJ databases">
        <title>Analysis of the Genomes of Mucilaginibacter gossypii cycad 4 and M. sabulilitoris SNA2: microbes with the potential for plant growth promotion.</title>
        <authorList>
            <person name="Hirsch A.M."/>
            <person name="Humm E."/>
            <person name="Rubbi M."/>
            <person name="Del Vecchio G."/>
            <person name="Ha S.M."/>
            <person name="Pellegrini M."/>
            <person name="Gunsalus R.P."/>
        </authorList>
    </citation>
    <scope>NUCLEOTIDE SEQUENCE [LARGE SCALE GENOMIC DNA]</scope>
    <source>
        <strain evidence="4 5">SNA2</strain>
    </source>
</reference>
<dbReference type="InterPro" id="IPR031730">
    <property type="entry name" value="Carbam_trans_C"/>
</dbReference>
<accession>A0ABZ0TKI4</accession>
<feature type="domain" description="Carbamoyltransferase C-terminal" evidence="3">
    <location>
        <begin position="416"/>
        <end position="605"/>
    </location>
</feature>